<reference evidence="4" key="1">
    <citation type="submission" date="2022-03" db="EMBL/GenBank/DDBJ databases">
        <title>Fererhizobium litorale gen. nov., sp. nov., isolated from sandy sediments of the Sea of Japan seashore.</title>
        <authorList>
            <person name="Romanenko L."/>
            <person name="Kurilenko V."/>
            <person name="Otstavnykh N."/>
            <person name="Svetashev V."/>
            <person name="Tekutyeva L."/>
            <person name="Isaeva M."/>
            <person name="Mikhailov V."/>
        </authorList>
    </citation>
    <scope>NUCLEOTIDE SEQUENCE</scope>
    <source>
        <strain evidence="4">KMM 9576</strain>
    </source>
</reference>
<accession>A0AAE3QD00</accession>
<dbReference type="PANTHER" id="PTHR43328">
    <property type="entry name" value="ACETYLTRANSFERASE-RELATED"/>
    <property type="match status" value="1"/>
</dbReference>
<dbReference type="Gene3D" id="3.40.630.30">
    <property type="match status" value="1"/>
</dbReference>
<dbReference type="SUPFAM" id="SSF53756">
    <property type="entry name" value="UDP-Glycosyltransferase/glycogen phosphorylase"/>
    <property type="match status" value="2"/>
</dbReference>
<dbReference type="Proteomes" id="UP001161580">
    <property type="component" value="Unassembled WGS sequence"/>
</dbReference>
<gene>
    <name evidence="4" type="primary">pseG</name>
    <name evidence="4" type="ORF">MRS75_15310</name>
</gene>
<dbReference type="PANTHER" id="PTHR43328:SF1">
    <property type="entry name" value="N-ACETYLTRANSFERASE DOMAIN-CONTAINING PROTEIN"/>
    <property type="match status" value="1"/>
</dbReference>
<dbReference type="Gene3D" id="3.40.50.11190">
    <property type="match status" value="1"/>
</dbReference>
<dbReference type="CDD" id="cd04301">
    <property type="entry name" value="NAT_SF"/>
    <property type="match status" value="1"/>
</dbReference>
<dbReference type="EMBL" id="JALDYZ010000008">
    <property type="protein sequence ID" value="MDI7923447.1"/>
    <property type="molecule type" value="Genomic_DNA"/>
</dbReference>
<comment type="caution">
    <text evidence="4">The sequence shown here is derived from an EMBL/GenBank/DDBJ whole genome shotgun (WGS) entry which is preliminary data.</text>
</comment>
<dbReference type="EC" id="3.6.1.57" evidence="4"/>
<dbReference type="InterPro" id="IPR000182">
    <property type="entry name" value="GNAT_dom"/>
</dbReference>
<dbReference type="RefSeq" id="WP_311787963.1">
    <property type="nucleotide sequence ID" value="NZ_JALDYY010000012.1"/>
</dbReference>
<dbReference type="AlphaFoldDB" id="A0AAE3QD00"/>
<keyword evidence="4" id="KW-0378">Hydrolase</keyword>
<dbReference type="Pfam" id="PF13302">
    <property type="entry name" value="Acetyltransf_3"/>
    <property type="match status" value="1"/>
</dbReference>
<keyword evidence="5" id="KW-1185">Reference proteome</keyword>
<dbReference type="GO" id="GO:0016787">
    <property type="term" value="F:hydrolase activity"/>
    <property type="evidence" value="ECO:0007669"/>
    <property type="project" value="UniProtKB-KW"/>
</dbReference>
<feature type="binding site" evidence="2">
    <location>
        <position position="285"/>
    </location>
    <ligand>
        <name>substrate</name>
    </ligand>
</feature>
<dbReference type="GO" id="GO:0016747">
    <property type="term" value="F:acyltransferase activity, transferring groups other than amino-acyl groups"/>
    <property type="evidence" value="ECO:0007669"/>
    <property type="project" value="InterPro"/>
</dbReference>
<sequence>MTDKAALRVVFRVDASLDIGTGHVIRCLTLADRLRGQGAEVGFVCREFEGHLCDLIEGRGFNVSRLPLPAPGWRPPSDGEPRHASWLGLSWQEDAEQTAEAIAYPRLPDWLVVDHYALDSRWEQTFRARGIKLLAIDDLADRSHSCNVLVDQNLVAGMVGRYEGRVPGNCTLLLGPTYAMLQSEYSVLRTRTSPREGPIRRVLVSFGGVDKDCLTEKTVDALLSLKVPQLQADVVLSSSSPQFDRIRKRIAGNSAVRLHDRVASLAPLILAADLAIGASGTTNWERFCLGLPAVVVTVADNQTAIAAELAAHNLVEWLGHASVVDQTLIEGALRKLLETGLDGTWSERCLNVVDGHGTDRVCAVLLAHPGLELSVRHAVLQDEALLLDWANDPLTRRNGFNPRAIEAHEHRAWFRARLRSADNCMMCIVETALAVPLGQVRFDRRGAEWEISYAVAPAFRGRGVGRTMLAAAIEYFRRSHDAADLFGQVKVENLASHRIFEALGFKARTGEPDRLIYELNYGR</sequence>
<evidence type="ECO:0000259" key="3">
    <source>
        <dbReference type="PROSITE" id="PS51186"/>
    </source>
</evidence>
<dbReference type="SUPFAM" id="SSF55729">
    <property type="entry name" value="Acyl-CoA N-acyltransferases (Nat)"/>
    <property type="match status" value="1"/>
</dbReference>
<dbReference type="Gene3D" id="3.40.50.2000">
    <property type="entry name" value="Glycogen Phosphorylase B"/>
    <property type="match status" value="1"/>
</dbReference>
<dbReference type="InterPro" id="IPR016181">
    <property type="entry name" value="Acyl_CoA_acyltransferase"/>
</dbReference>
<evidence type="ECO:0000256" key="2">
    <source>
        <dbReference type="PIRSR" id="PIRSR620023-2"/>
    </source>
</evidence>
<name>A0AAE3QD00_9HYPH</name>
<dbReference type="InterPro" id="IPR020023">
    <property type="entry name" value="PseG"/>
</dbReference>
<evidence type="ECO:0000256" key="1">
    <source>
        <dbReference type="PIRSR" id="PIRSR620023-1"/>
    </source>
</evidence>
<dbReference type="PROSITE" id="PS51186">
    <property type="entry name" value="GNAT"/>
    <property type="match status" value="1"/>
</dbReference>
<organism evidence="4 5">
    <name type="scientific">Ferirhizobium litorale</name>
    <dbReference type="NCBI Taxonomy" id="2927786"/>
    <lineage>
        <taxon>Bacteria</taxon>
        <taxon>Pseudomonadati</taxon>
        <taxon>Pseudomonadota</taxon>
        <taxon>Alphaproteobacteria</taxon>
        <taxon>Hyphomicrobiales</taxon>
        <taxon>Rhizobiaceae</taxon>
        <taxon>Ferirhizobium</taxon>
    </lineage>
</organism>
<proteinExistence type="predicted"/>
<dbReference type="NCBIfam" id="TIGR03590">
    <property type="entry name" value="PseG"/>
    <property type="match status" value="1"/>
</dbReference>
<evidence type="ECO:0000313" key="4">
    <source>
        <dbReference type="EMBL" id="MDI7923447.1"/>
    </source>
</evidence>
<evidence type="ECO:0000313" key="5">
    <source>
        <dbReference type="Proteomes" id="UP001161580"/>
    </source>
</evidence>
<feature type="active site" description="Proton acceptor" evidence="1">
    <location>
        <position position="23"/>
    </location>
</feature>
<protein>
    <submittedName>
        <fullName evidence="4">UDP-2,4-diacetamido-2,4, 6-trideoxy-beta-L-altropyranose hydrolase</fullName>
        <ecNumber evidence="4">3.6.1.57</ecNumber>
    </submittedName>
</protein>
<feature type="domain" description="N-acetyltransferase" evidence="3">
    <location>
        <begin position="373"/>
        <end position="522"/>
    </location>
</feature>